<protein>
    <submittedName>
        <fullName evidence="1">Uncharacterized protein</fullName>
    </submittedName>
</protein>
<dbReference type="AlphaFoldDB" id="A0A839Q9Q0"/>
<evidence type="ECO:0000313" key="2">
    <source>
        <dbReference type="Proteomes" id="UP000550501"/>
    </source>
</evidence>
<dbReference type="EMBL" id="JACHVU010000009">
    <property type="protein sequence ID" value="MBB2992367.1"/>
    <property type="molecule type" value="Genomic_DNA"/>
</dbReference>
<dbReference type="Proteomes" id="UP000550501">
    <property type="component" value="Unassembled WGS sequence"/>
</dbReference>
<name>A0A839Q9Q0_MYCIR</name>
<organism evidence="1 2">
    <name type="scientific">Mycolicibacterium iranicum</name>
    <name type="common">Mycobacterium iranicum</name>
    <dbReference type="NCBI Taxonomy" id="912594"/>
    <lineage>
        <taxon>Bacteria</taxon>
        <taxon>Bacillati</taxon>
        <taxon>Actinomycetota</taxon>
        <taxon>Actinomycetes</taxon>
        <taxon>Mycobacteriales</taxon>
        <taxon>Mycobacteriaceae</taxon>
        <taxon>Mycolicibacterium</taxon>
    </lineage>
</organism>
<proteinExistence type="predicted"/>
<keyword evidence="2" id="KW-1185">Reference proteome</keyword>
<gene>
    <name evidence="1" type="ORF">FHR72_003866</name>
</gene>
<evidence type="ECO:0000313" key="1">
    <source>
        <dbReference type="EMBL" id="MBB2992367.1"/>
    </source>
</evidence>
<comment type="caution">
    <text evidence="1">The sequence shown here is derived from an EMBL/GenBank/DDBJ whole genome shotgun (WGS) entry which is preliminary data.</text>
</comment>
<reference evidence="1 2" key="1">
    <citation type="submission" date="2020-08" db="EMBL/GenBank/DDBJ databases">
        <title>The Agave Microbiome: Exploring the role of microbial communities in plant adaptations to desert environments.</title>
        <authorList>
            <person name="Partida-Martinez L.P."/>
        </authorList>
    </citation>
    <scope>NUCLEOTIDE SEQUENCE [LARGE SCALE GENOMIC DNA]</scope>
    <source>
        <strain evidence="1 2">AT2.18</strain>
    </source>
</reference>
<accession>A0A839Q9Q0</accession>
<sequence length="57" mass="6442">MTHETINPHSLYMLGLPNAPIYTLVFDRGSRIPATVVNLPKDLAILLRRKLNERLGT</sequence>